<evidence type="ECO:0000256" key="6">
    <source>
        <dbReference type="ARBA" id="ARBA00022692"/>
    </source>
</evidence>
<evidence type="ECO:0000256" key="14">
    <source>
        <dbReference type="SAM" id="Phobius"/>
    </source>
</evidence>
<reference evidence="16" key="1">
    <citation type="submission" date="2020-08" db="EMBL/GenBank/DDBJ databases">
        <title>Genome sequencing and assembly of the red palm weevil Rhynchophorus ferrugineus.</title>
        <authorList>
            <person name="Dias G.B."/>
            <person name="Bergman C.M."/>
            <person name="Manee M."/>
        </authorList>
    </citation>
    <scope>NUCLEOTIDE SEQUENCE</scope>
    <source>
        <strain evidence="16">AA-2017</strain>
        <tissue evidence="16">Whole larva</tissue>
    </source>
</reference>
<comment type="pathway">
    <text evidence="13">Phospholipid metabolism; CDP-diacylglycerol biosynthesis; CDP-diacylglycerol from sn-glycerol 3-phosphate: step 3/3.</text>
</comment>
<evidence type="ECO:0000256" key="13">
    <source>
        <dbReference type="RuleBase" id="RU003938"/>
    </source>
</evidence>
<evidence type="ECO:0000256" key="8">
    <source>
        <dbReference type="ARBA" id="ARBA00022989"/>
    </source>
</evidence>
<dbReference type="GO" id="GO:0004605">
    <property type="term" value="F:phosphatidate cytidylyltransferase activity"/>
    <property type="evidence" value="ECO:0007669"/>
    <property type="project" value="UniProtKB-EC"/>
</dbReference>
<gene>
    <name evidence="16" type="ORF">GWI33_009930</name>
</gene>
<dbReference type="EMBL" id="JAACXV010005980">
    <property type="protein sequence ID" value="KAF7276676.1"/>
    <property type="molecule type" value="Genomic_DNA"/>
</dbReference>
<keyword evidence="3" id="KW-1003">Cell membrane</keyword>
<feature type="domain" description="1-deoxy-D-xylulose 5-phosphate reductoisomerase N-terminal" evidence="15">
    <location>
        <begin position="144"/>
        <end position="258"/>
    </location>
</feature>
<dbReference type="AlphaFoldDB" id="A0A834MCK1"/>
<keyword evidence="4" id="KW-0444">Lipid biosynthesis</keyword>
<evidence type="ECO:0000256" key="5">
    <source>
        <dbReference type="ARBA" id="ARBA00022679"/>
    </source>
</evidence>
<organism evidence="16 17">
    <name type="scientific">Rhynchophorus ferrugineus</name>
    <name type="common">Red palm weevil</name>
    <name type="synonym">Curculio ferrugineus</name>
    <dbReference type="NCBI Taxonomy" id="354439"/>
    <lineage>
        <taxon>Eukaryota</taxon>
        <taxon>Metazoa</taxon>
        <taxon>Ecdysozoa</taxon>
        <taxon>Arthropoda</taxon>
        <taxon>Hexapoda</taxon>
        <taxon>Insecta</taxon>
        <taxon>Pterygota</taxon>
        <taxon>Neoptera</taxon>
        <taxon>Endopterygota</taxon>
        <taxon>Coleoptera</taxon>
        <taxon>Polyphaga</taxon>
        <taxon>Cucujiformia</taxon>
        <taxon>Curculionidae</taxon>
        <taxon>Dryophthorinae</taxon>
        <taxon>Rhynchophorus</taxon>
    </lineage>
</organism>
<keyword evidence="17" id="KW-1185">Reference proteome</keyword>
<dbReference type="PANTHER" id="PTHR46382:SF1">
    <property type="entry name" value="PHOSPHATIDATE CYTIDYLYLTRANSFERASE"/>
    <property type="match status" value="1"/>
</dbReference>
<comment type="subcellular location">
    <subcellularLocation>
        <location evidence="1">Cell membrane</location>
        <topology evidence="1">Multi-pass membrane protein</topology>
    </subcellularLocation>
</comment>
<dbReference type="Proteomes" id="UP000625711">
    <property type="component" value="Unassembled WGS sequence"/>
</dbReference>
<dbReference type="EC" id="2.7.7.41" evidence="13"/>
<dbReference type="UniPathway" id="UPA00557">
    <property type="reaction ID" value="UER00614"/>
</dbReference>
<evidence type="ECO:0000256" key="2">
    <source>
        <dbReference type="ARBA" id="ARBA00010185"/>
    </source>
</evidence>
<feature type="transmembrane region" description="Helical" evidence="14">
    <location>
        <begin position="39"/>
        <end position="55"/>
    </location>
</feature>
<keyword evidence="6 13" id="KW-0812">Transmembrane</keyword>
<comment type="caution">
    <text evidence="16">The sequence shown here is derived from an EMBL/GenBank/DDBJ whole genome shotgun (WGS) entry which is preliminary data.</text>
</comment>
<evidence type="ECO:0000256" key="12">
    <source>
        <dbReference type="ARBA" id="ARBA00023264"/>
    </source>
</evidence>
<evidence type="ECO:0000256" key="3">
    <source>
        <dbReference type="ARBA" id="ARBA00022475"/>
    </source>
</evidence>
<sequence>MVVWRYAYINFWSGLICVARPLDSVLAGIIMYLDFECDMGGLLIVAAVTAIFALWQYSPWWLMYVFLLVWGADSGAYFVGHLKLIPFLCFMTLSLITVIASVQGDLVESMIKRRAGVKDSGRILPGHGGVLDRVDSLLAAAPLVTILGATGSIGQSTLKILAQHPERYQLFAASGQHRISELVDICIQFTPKVVALPASQLASFKSIAQQKQLKKLPVIVLDEQGLIDIATASEVDAVMAAIVGAAGLLPTLAAVQAG</sequence>
<dbReference type="InterPro" id="IPR000374">
    <property type="entry name" value="PC_trans"/>
</dbReference>
<evidence type="ECO:0000313" key="17">
    <source>
        <dbReference type="Proteomes" id="UP000625711"/>
    </source>
</evidence>
<dbReference type="GO" id="GO:0005886">
    <property type="term" value="C:plasma membrane"/>
    <property type="evidence" value="ECO:0007669"/>
    <property type="project" value="UniProtKB-SubCell"/>
</dbReference>
<dbReference type="GO" id="GO:0070402">
    <property type="term" value="F:NADPH binding"/>
    <property type="evidence" value="ECO:0007669"/>
    <property type="project" value="InterPro"/>
</dbReference>
<evidence type="ECO:0000313" key="16">
    <source>
        <dbReference type="EMBL" id="KAF7276676.1"/>
    </source>
</evidence>
<proteinExistence type="inferred from homology"/>
<evidence type="ECO:0000256" key="4">
    <source>
        <dbReference type="ARBA" id="ARBA00022516"/>
    </source>
</evidence>
<comment type="catalytic activity">
    <reaction evidence="13">
        <text>a 1,2-diacyl-sn-glycero-3-phosphate + CTP + H(+) = a CDP-1,2-diacyl-sn-glycerol + diphosphate</text>
        <dbReference type="Rhea" id="RHEA:16229"/>
        <dbReference type="ChEBI" id="CHEBI:15378"/>
        <dbReference type="ChEBI" id="CHEBI:33019"/>
        <dbReference type="ChEBI" id="CHEBI:37563"/>
        <dbReference type="ChEBI" id="CHEBI:58332"/>
        <dbReference type="ChEBI" id="CHEBI:58608"/>
        <dbReference type="EC" id="2.7.7.41"/>
    </reaction>
</comment>
<keyword evidence="11" id="KW-0594">Phospholipid biosynthesis</keyword>
<evidence type="ECO:0000256" key="11">
    <source>
        <dbReference type="ARBA" id="ARBA00023209"/>
    </source>
</evidence>
<keyword evidence="5 13" id="KW-0808">Transferase</keyword>
<keyword evidence="7 13" id="KW-0548">Nucleotidyltransferase</keyword>
<dbReference type="PANTHER" id="PTHR46382">
    <property type="entry name" value="PHOSPHATIDATE CYTIDYLYLTRANSFERASE"/>
    <property type="match status" value="1"/>
</dbReference>
<evidence type="ECO:0000259" key="15">
    <source>
        <dbReference type="Pfam" id="PF02670"/>
    </source>
</evidence>
<keyword evidence="12" id="KW-1208">Phospholipid metabolism</keyword>
<evidence type="ECO:0000256" key="1">
    <source>
        <dbReference type="ARBA" id="ARBA00004651"/>
    </source>
</evidence>
<keyword evidence="9" id="KW-0443">Lipid metabolism</keyword>
<comment type="similarity">
    <text evidence="2 13">Belongs to the CDS family.</text>
</comment>
<evidence type="ECO:0000256" key="7">
    <source>
        <dbReference type="ARBA" id="ARBA00022695"/>
    </source>
</evidence>
<keyword evidence="10 14" id="KW-0472">Membrane</keyword>
<dbReference type="Gene3D" id="3.40.50.720">
    <property type="entry name" value="NAD(P)-binding Rossmann-like Domain"/>
    <property type="match status" value="1"/>
</dbReference>
<dbReference type="GO" id="GO:0016024">
    <property type="term" value="P:CDP-diacylglycerol biosynthetic process"/>
    <property type="evidence" value="ECO:0007669"/>
    <property type="project" value="UniProtKB-UniPathway"/>
</dbReference>
<dbReference type="OrthoDB" id="6731534at2759"/>
<feature type="transmembrane region" description="Helical" evidence="14">
    <location>
        <begin position="85"/>
        <end position="104"/>
    </location>
</feature>
<keyword evidence="8 14" id="KW-1133">Transmembrane helix</keyword>
<dbReference type="Pfam" id="PF02670">
    <property type="entry name" value="DXP_reductoisom"/>
    <property type="match status" value="1"/>
</dbReference>
<protein>
    <recommendedName>
        <fullName evidence="13">Phosphatidate cytidylyltransferase</fullName>
        <ecNumber evidence="13">2.7.7.41</ecNumber>
    </recommendedName>
</protein>
<name>A0A834MCK1_RHYFE</name>
<accession>A0A834MCK1</accession>
<dbReference type="SUPFAM" id="SSF51735">
    <property type="entry name" value="NAD(P)-binding Rossmann-fold domains"/>
    <property type="match status" value="1"/>
</dbReference>
<dbReference type="PROSITE" id="PS01315">
    <property type="entry name" value="CDS"/>
    <property type="match status" value="1"/>
</dbReference>
<dbReference type="InterPro" id="IPR013512">
    <property type="entry name" value="DXP_reductoisomerase_N"/>
</dbReference>
<dbReference type="InterPro" id="IPR036291">
    <property type="entry name" value="NAD(P)-bd_dom_sf"/>
</dbReference>
<evidence type="ECO:0000256" key="9">
    <source>
        <dbReference type="ARBA" id="ARBA00023098"/>
    </source>
</evidence>
<feature type="non-terminal residue" evidence="16">
    <location>
        <position position="1"/>
    </location>
</feature>
<evidence type="ECO:0000256" key="10">
    <source>
        <dbReference type="ARBA" id="ARBA00023136"/>
    </source>
</evidence>